<dbReference type="EMBL" id="CP013655">
    <property type="protein sequence ID" value="ALS38588.1"/>
    <property type="molecule type" value="Genomic_DNA"/>
</dbReference>
<evidence type="ECO:0000313" key="3">
    <source>
        <dbReference type="Proteomes" id="UP000067523"/>
    </source>
</evidence>
<accession>A0A0U2VMA3</accession>
<keyword evidence="1" id="KW-0812">Transmembrane</keyword>
<reference evidence="3" key="1">
    <citation type="submission" date="2015-12" db="EMBL/GenBank/DDBJ databases">
        <authorList>
            <person name="Lauer A."/>
            <person name="Humrighouse B."/>
            <person name="Loparev V."/>
            <person name="Shewmaker P.L."/>
            <person name="Whitney A.M."/>
            <person name="McLaughlin R.W."/>
        </authorList>
    </citation>
    <scope>NUCLEOTIDE SEQUENCE [LARGE SCALE GENOMIC DNA]</scope>
    <source>
        <strain evidence="3">LMG 26678</strain>
    </source>
</reference>
<keyword evidence="3" id="KW-1185">Reference proteome</keyword>
<evidence type="ECO:0000313" key="2">
    <source>
        <dbReference type="EMBL" id="ALS38588.1"/>
    </source>
</evidence>
<proteinExistence type="predicted"/>
<dbReference type="AlphaFoldDB" id="A0A0U2VMA3"/>
<gene>
    <name evidence="2" type="ORF">ATZ35_15955</name>
</gene>
<sequence>MKERRTKMRKKQKFVFLSFVGVFLLIGWYWISGNHSIKASPEEYEQYQVFNSVNTPGVHILNNDGTDAVSGQAVELPGDFGTSFKLTDKIGYEVSGEDTTIIPQGLEKTKIFRFKKADLGKEKSVLVKNAAVYNGRDINLKLVIDEMNFQQDPNINFIAVGSVKDGQSSDFLPVSTNSAENWGKLFLFFGSGNRNGVTNTDIWDKYEVNDSISYHYEFFDAKSGAPLDFKGVWNFSNINGLKAVSAPQNKDDFSDVYVRNLTDVRVKTETKSGLTVPGFSEFYGSGSRVGLDSSKVSKLVSGEEYSMNMQRRSANSNTASSAMAILYDTTSIVRIAPAKPIVFGERNSAKHDDPDYLKLKYSILQTIADNVKNAEVNNRSTTFKIDTQVPDYYELKKEDIKIFEYGSTVDITDKVFNIVITGGNKATIEAKDSTSDEFNGKVFDIQVVANPSPSFDFKNNKAAYNYQNSGPDNGYMTDFEMAGAATTASYTFVNPKTNISQTLISETNTEQTQSQVLYEGVPYGTAKEDLKIPMGGNIATAFPEAKELLSSYDVDTENEIDRPVTVSYVGTPPNISTNKPGDIVEVPLMLTSAKGVETPITVKIEITQTIFDLDIEHLDAETGAAIATTSPLPSGEEGVEYIATSEQIKGYIPSAVLVDGVDKTPSPITDPLSVTVKFVTNKKVTFKYTKLRTPVIKAEFDVSPTTVPLGGKATYTATVKNTAEAPTAWGNVSFKIDTPFPDKITPDVSTVKVNGVALEASKVDFDLSTKEFKIDLSDLDLDENEAVIKYDVIVAADAAVQVVNQTYTVSGAAGDGSKASQQSNSTSLNVIRGESQLNVLYRKKDETNNDVKMDPDRDTITTQKDGTAFDITPETFDGYVLDKIIVDGQVLPEPLPTSVKGKYGEISTIEFHYKGTLLITSAPTLLDFEMNEASAKNLRVESAKTDKDLVVTDTRATKQRWYLYAKVTEDFKTTDGSNKTLSGILRYNDGGTTEKNFPVDQNQLLTSPDNFSDTKYNISQTWSAKGKGFKVEVPGDYVKKLGEYRAKIVYTLSEVPDLP</sequence>
<keyword evidence="1" id="KW-0472">Membrane</keyword>
<organism evidence="2 3">
    <name type="scientific">Enterococcus rotai</name>
    <dbReference type="NCBI Taxonomy" id="118060"/>
    <lineage>
        <taxon>Bacteria</taxon>
        <taxon>Bacillati</taxon>
        <taxon>Bacillota</taxon>
        <taxon>Bacilli</taxon>
        <taxon>Lactobacillales</taxon>
        <taxon>Enterococcaceae</taxon>
        <taxon>Enterococcus</taxon>
    </lineage>
</organism>
<dbReference type="Proteomes" id="UP000067523">
    <property type="component" value="Chromosome"/>
</dbReference>
<protein>
    <submittedName>
        <fullName evidence="2">Uncharacterized protein</fullName>
    </submittedName>
</protein>
<keyword evidence="1" id="KW-1133">Transmembrane helix</keyword>
<feature type="transmembrane region" description="Helical" evidence="1">
    <location>
        <begin position="12"/>
        <end position="31"/>
    </location>
</feature>
<dbReference type="STRING" id="118060.ATZ35_15955"/>
<dbReference type="KEGG" id="erx:ATZ35_15955"/>
<evidence type="ECO:0000256" key="1">
    <source>
        <dbReference type="SAM" id="Phobius"/>
    </source>
</evidence>
<name>A0A0U2VMA3_9ENTE</name>